<feature type="domain" description="GXWXG" evidence="1">
    <location>
        <begin position="24"/>
        <end position="82"/>
    </location>
</feature>
<accession>A0A927C2D7</accession>
<protein>
    <submittedName>
        <fullName evidence="3">DUF4334 domain-containing protein</fullName>
    </submittedName>
</protein>
<proteinExistence type="predicted"/>
<dbReference type="Pfam" id="PF14231">
    <property type="entry name" value="GXWXG"/>
    <property type="match status" value="1"/>
</dbReference>
<dbReference type="AlphaFoldDB" id="A0A927C2D7"/>
<reference evidence="3" key="1">
    <citation type="submission" date="2020-09" db="EMBL/GenBank/DDBJ databases">
        <authorList>
            <person name="Yoon J.-W."/>
        </authorList>
    </citation>
    <scope>NUCLEOTIDE SEQUENCE</scope>
    <source>
        <strain evidence="3">KMU-158</strain>
    </source>
</reference>
<dbReference type="EMBL" id="JACXLD010000003">
    <property type="protein sequence ID" value="MBD2858908.1"/>
    <property type="molecule type" value="Genomic_DNA"/>
</dbReference>
<evidence type="ECO:0000313" key="4">
    <source>
        <dbReference type="Proteomes" id="UP000610558"/>
    </source>
</evidence>
<dbReference type="Gene3D" id="2.40.128.580">
    <property type="entry name" value="GXWXG domain"/>
    <property type="match status" value="1"/>
</dbReference>
<sequence length="147" mass="16138">MLNPAELKNLSATAEKLTVEQLHELYDTLPAVECESMIGDWKGSCFNTGHTGEGKLSALGWAGKSFRSANDVMPIMSLNENGELVENPIMGTASLRKVEFRGVATATMVYDQHPIFDHFKKVDEQTVLGVMDAKGDAFPLYFLLVKA</sequence>
<comment type="caution">
    <text evidence="3">The sequence shown here is derived from an EMBL/GenBank/DDBJ whole genome shotgun (WGS) entry which is preliminary data.</text>
</comment>
<evidence type="ECO:0000259" key="2">
    <source>
        <dbReference type="Pfam" id="PF14232"/>
    </source>
</evidence>
<dbReference type="Pfam" id="PF14232">
    <property type="entry name" value="DUF4334"/>
    <property type="match status" value="1"/>
</dbReference>
<name>A0A927C2D7_9GAMM</name>
<evidence type="ECO:0000259" key="1">
    <source>
        <dbReference type="Pfam" id="PF14231"/>
    </source>
</evidence>
<dbReference type="InterPro" id="IPR025951">
    <property type="entry name" value="GXWXG_dom"/>
</dbReference>
<dbReference type="InterPro" id="IPR025568">
    <property type="entry name" value="DUF4334"/>
</dbReference>
<dbReference type="Proteomes" id="UP000610558">
    <property type="component" value="Unassembled WGS sequence"/>
</dbReference>
<gene>
    <name evidence="3" type="ORF">IB286_07765</name>
</gene>
<feature type="domain" description="DUF4334" evidence="2">
    <location>
        <begin position="91"/>
        <end position="144"/>
    </location>
</feature>
<keyword evidence="4" id="KW-1185">Reference proteome</keyword>
<dbReference type="RefSeq" id="WP_190764204.1">
    <property type="nucleotide sequence ID" value="NZ_JACXLD010000003.1"/>
</dbReference>
<evidence type="ECO:0000313" key="3">
    <source>
        <dbReference type="EMBL" id="MBD2858908.1"/>
    </source>
</evidence>
<organism evidence="3 4">
    <name type="scientific">Spongiibacter pelagi</name>
    <dbReference type="NCBI Taxonomy" id="2760804"/>
    <lineage>
        <taxon>Bacteria</taxon>
        <taxon>Pseudomonadati</taxon>
        <taxon>Pseudomonadota</taxon>
        <taxon>Gammaproteobacteria</taxon>
        <taxon>Cellvibrionales</taxon>
        <taxon>Spongiibacteraceae</taxon>
        <taxon>Spongiibacter</taxon>
    </lineage>
</organism>